<evidence type="ECO:0000256" key="5">
    <source>
        <dbReference type="ARBA" id="ARBA00022694"/>
    </source>
</evidence>
<dbReference type="InterPro" id="IPR002646">
    <property type="entry name" value="PolA_pol_head_dom"/>
</dbReference>
<keyword evidence="4 11" id="KW-0808">Transferase</keyword>
<dbReference type="GO" id="GO:0016779">
    <property type="term" value="F:nucleotidyltransferase activity"/>
    <property type="evidence" value="ECO:0007669"/>
    <property type="project" value="UniProtKB-KW"/>
</dbReference>
<evidence type="ECO:0000259" key="12">
    <source>
        <dbReference type="Pfam" id="PF01743"/>
    </source>
</evidence>
<reference evidence="15" key="1">
    <citation type="submission" date="2020-10" db="EMBL/GenBank/DDBJ databases">
        <authorList>
            <person name="Castelo-Branco R."/>
            <person name="Eusebio N."/>
            <person name="Adriana R."/>
            <person name="Vieira A."/>
            <person name="Brugerolle De Fraissinette N."/>
            <person name="Rezende De Castro R."/>
            <person name="Schneider M.P."/>
            <person name="Vasconcelos V."/>
            <person name="Leao P.N."/>
        </authorList>
    </citation>
    <scope>NUCLEOTIDE SEQUENCE</scope>
    <source>
        <strain evidence="15">LEGE 11480</strain>
    </source>
</reference>
<feature type="domain" description="Poly A polymerase head" evidence="12">
    <location>
        <begin position="24"/>
        <end position="133"/>
    </location>
</feature>
<dbReference type="InterPro" id="IPR050124">
    <property type="entry name" value="tRNA_CCA-adding_enzyme"/>
</dbReference>
<evidence type="ECO:0000256" key="9">
    <source>
        <dbReference type="ARBA" id="ARBA00022842"/>
    </source>
</evidence>
<keyword evidence="16" id="KW-1185">Reference proteome</keyword>
<evidence type="ECO:0000256" key="10">
    <source>
        <dbReference type="ARBA" id="ARBA00022884"/>
    </source>
</evidence>
<evidence type="ECO:0000256" key="6">
    <source>
        <dbReference type="ARBA" id="ARBA00022695"/>
    </source>
</evidence>
<protein>
    <submittedName>
        <fullName evidence="15">CCA tRNA nucleotidyltransferase</fullName>
    </submittedName>
</protein>
<dbReference type="Pfam" id="PF01743">
    <property type="entry name" value="PolyA_pol"/>
    <property type="match status" value="1"/>
</dbReference>
<evidence type="ECO:0000256" key="4">
    <source>
        <dbReference type="ARBA" id="ARBA00022679"/>
    </source>
</evidence>
<dbReference type="GO" id="GO:0000049">
    <property type="term" value="F:tRNA binding"/>
    <property type="evidence" value="ECO:0007669"/>
    <property type="project" value="UniProtKB-KW"/>
</dbReference>
<evidence type="ECO:0000256" key="3">
    <source>
        <dbReference type="ARBA" id="ARBA00022555"/>
    </source>
</evidence>
<dbReference type="Pfam" id="PF12627">
    <property type="entry name" value="PolyA_pol_RNAbd"/>
    <property type="match status" value="1"/>
</dbReference>
<dbReference type="Proteomes" id="UP000625316">
    <property type="component" value="Unassembled WGS sequence"/>
</dbReference>
<feature type="domain" description="CCA-adding enzyme C-terminal" evidence="14">
    <location>
        <begin position="282"/>
        <end position="422"/>
    </location>
</feature>
<evidence type="ECO:0000256" key="2">
    <source>
        <dbReference type="ARBA" id="ARBA00007265"/>
    </source>
</evidence>
<dbReference type="AlphaFoldDB" id="A0A928Z194"/>
<dbReference type="SUPFAM" id="SSF81301">
    <property type="entry name" value="Nucleotidyltransferase"/>
    <property type="match status" value="1"/>
</dbReference>
<proteinExistence type="inferred from homology"/>
<dbReference type="RefSeq" id="WP_264323101.1">
    <property type="nucleotide sequence ID" value="NZ_JADEXQ010000002.1"/>
</dbReference>
<dbReference type="EMBL" id="JADEXQ010000002">
    <property type="protein sequence ID" value="MBE9028279.1"/>
    <property type="molecule type" value="Genomic_DNA"/>
</dbReference>
<dbReference type="CDD" id="cd05398">
    <property type="entry name" value="NT_ClassII-CCAase"/>
    <property type="match status" value="1"/>
</dbReference>
<gene>
    <name evidence="15" type="ORF">IQ266_00730</name>
</gene>
<dbReference type="InterPro" id="IPR032828">
    <property type="entry name" value="PolyA_RNA-bd"/>
</dbReference>
<comment type="similarity">
    <text evidence="2 11">Belongs to the tRNA nucleotidyltransferase/poly(A) polymerase family.</text>
</comment>
<evidence type="ECO:0000313" key="15">
    <source>
        <dbReference type="EMBL" id="MBE9028279.1"/>
    </source>
</evidence>
<accession>A0A928Z194</accession>
<keyword evidence="6" id="KW-0548">Nucleotidyltransferase</keyword>
<sequence length="432" mass="47839">MPAFALSPETWPFELKWLPDSACLVGGSVRDALLERNSDYLDLDFVMPEGAVETARAIARHYRAGFVLLDAERQIARVVFPQGTADFAQQVGDSLNADLLRRDFRANAIAYNPHSTELIDPLNGCQDLQMGILSMISPENLAEDPLRLLRAYRQAAQLGFSLDPDTRSVIRQLADRLGQIAAERVQSELNYLLSTAKGTIWLKSAWEDGLVQNWLPNVTANGLARLSQIDRWISDLKTDWPHLATLLSQDIRTVNKPQSQSPRKAALETPASGSTRTWITTAKLACLMPEEIAAAENQLWQLKYSRAEVQAATTTLRHLPQLLHGEMQSSAQKYHFFQAVGHIFPALVINALAAGQALSTLRPLIHCFLDPEDQIAHPTPLLSGQDLMRGLKISPSPKVGKLLAALQLARAEAKITTRDEAFDFARSLLQAE</sequence>
<evidence type="ECO:0000259" key="13">
    <source>
        <dbReference type="Pfam" id="PF12627"/>
    </source>
</evidence>
<keyword evidence="8" id="KW-0547">Nucleotide-binding</keyword>
<dbReference type="Pfam" id="PF13735">
    <property type="entry name" value="tRNA_NucTran2_2"/>
    <property type="match status" value="1"/>
</dbReference>
<keyword evidence="3" id="KW-0820">tRNA-binding</keyword>
<comment type="caution">
    <text evidence="15">The sequence shown here is derived from an EMBL/GenBank/DDBJ whole genome shotgun (WGS) entry which is preliminary data.</text>
</comment>
<dbReference type="GO" id="GO:0000166">
    <property type="term" value="F:nucleotide binding"/>
    <property type="evidence" value="ECO:0007669"/>
    <property type="project" value="UniProtKB-KW"/>
</dbReference>
<dbReference type="SUPFAM" id="SSF81891">
    <property type="entry name" value="Poly A polymerase C-terminal region-like"/>
    <property type="match status" value="1"/>
</dbReference>
<dbReference type="PANTHER" id="PTHR47545:SF2">
    <property type="entry name" value="CC-ADDING TRNA NUCLEOTIDYLTRANSFERASE"/>
    <property type="match status" value="1"/>
</dbReference>
<evidence type="ECO:0000256" key="8">
    <source>
        <dbReference type="ARBA" id="ARBA00022741"/>
    </source>
</evidence>
<dbReference type="GO" id="GO:0046872">
    <property type="term" value="F:metal ion binding"/>
    <property type="evidence" value="ECO:0007669"/>
    <property type="project" value="UniProtKB-KW"/>
</dbReference>
<evidence type="ECO:0000256" key="1">
    <source>
        <dbReference type="ARBA" id="ARBA00001946"/>
    </source>
</evidence>
<evidence type="ECO:0000256" key="11">
    <source>
        <dbReference type="RuleBase" id="RU003953"/>
    </source>
</evidence>
<evidence type="ECO:0000256" key="7">
    <source>
        <dbReference type="ARBA" id="ARBA00022723"/>
    </source>
</evidence>
<dbReference type="Gene3D" id="3.30.460.10">
    <property type="entry name" value="Beta Polymerase, domain 2"/>
    <property type="match status" value="1"/>
</dbReference>
<keyword evidence="5" id="KW-0819">tRNA processing</keyword>
<dbReference type="Gene3D" id="1.10.3090.10">
    <property type="entry name" value="cca-adding enzyme, domain 2"/>
    <property type="match status" value="1"/>
</dbReference>
<evidence type="ECO:0000313" key="16">
    <source>
        <dbReference type="Proteomes" id="UP000625316"/>
    </source>
</evidence>
<dbReference type="PANTHER" id="PTHR47545">
    <property type="entry name" value="MULTIFUNCTIONAL CCA PROTEIN"/>
    <property type="match status" value="1"/>
</dbReference>
<dbReference type="InterPro" id="IPR032810">
    <property type="entry name" value="CCA-adding_enz_C"/>
</dbReference>
<keyword evidence="10 11" id="KW-0694">RNA-binding</keyword>
<dbReference type="InterPro" id="IPR043519">
    <property type="entry name" value="NT_sf"/>
</dbReference>
<organism evidence="15 16">
    <name type="scientific">Romeriopsis navalis LEGE 11480</name>
    <dbReference type="NCBI Taxonomy" id="2777977"/>
    <lineage>
        <taxon>Bacteria</taxon>
        <taxon>Bacillati</taxon>
        <taxon>Cyanobacteriota</taxon>
        <taxon>Cyanophyceae</taxon>
        <taxon>Leptolyngbyales</taxon>
        <taxon>Leptolyngbyaceae</taxon>
        <taxon>Romeriopsis</taxon>
        <taxon>Romeriopsis navalis</taxon>
    </lineage>
</organism>
<feature type="domain" description="tRNA nucleotidyltransferase/poly(A) polymerase RNA and SrmB- binding" evidence="13">
    <location>
        <begin position="159"/>
        <end position="219"/>
    </location>
</feature>
<keyword evidence="7" id="KW-0479">Metal-binding</keyword>
<evidence type="ECO:0000259" key="14">
    <source>
        <dbReference type="Pfam" id="PF13735"/>
    </source>
</evidence>
<keyword evidence="9" id="KW-0460">Magnesium</keyword>
<comment type="cofactor">
    <cofactor evidence="1">
        <name>Mg(2+)</name>
        <dbReference type="ChEBI" id="CHEBI:18420"/>
    </cofactor>
</comment>
<name>A0A928Z194_9CYAN</name>
<dbReference type="GO" id="GO:0008033">
    <property type="term" value="P:tRNA processing"/>
    <property type="evidence" value="ECO:0007669"/>
    <property type="project" value="UniProtKB-KW"/>
</dbReference>